<dbReference type="KEGG" id="vg:18500919"/>
<dbReference type="RefSeq" id="YP_009010072.1">
    <property type="nucleotide sequence ID" value="NC_023610.1"/>
</dbReference>
<proteinExistence type="predicted"/>
<evidence type="ECO:0000313" key="2">
    <source>
        <dbReference type="Proteomes" id="UP000204235"/>
    </source>
</evidence>
<dbReference type="EMBL" id="KF623294">
    <property type="protein sequence ID" value="AGX01741.1"/>
    <property type="molecule type" value="Genomic_DNA"/>
</dbReference>
<keyword evidence="2" id="KW-1185">Reference proteome</keyword>
<dbReference type="GeneID" id="18500919"/>
<reference evidence="1 2" key="1">
    <citation type="journal article" date="2014" name="FEMS Microbiol. Lett.">
        <title>The genome of the Erwinia amylovora phage PhiEaH1 reveals greater diversity and broadens the applicability of phages for the treatment of fire blight.</title>
        <authorList>
            <person name="Meczker K."/>
            <person name="Domotor D."/>
            <person name="Vass J."/>
            <person name="Rakhely G."/>
            <person name="Schneider G."/>
            <person name="Kovacs T."/>
        </authorList>
    </citation>
    <scope>NUCLEOTIDE SEQUENCE [LARGE SCALE GENOMIC DNA]</scope>
</reference>
<dbReference type="Proteomes" id="UP000204235">
    <property type="component" value="Segment"/>
</dbReference>
<protein>
    <submittedName>
        <fullName evidence="1">Uncharacterized protein</fullName>
    </submittedName>
</protein>
<name>W8CZK6_9CAUD</name>
<evidence type="ECO:0000313" key="1">
    <source>
        <dbReference type="EMBL" id="AGX01741.1"/>
    </source>
</evidence>
<accession>W8CZK6</accession>
<organism evidence="1 2">
    <name type="scientific">Erwinia phage PhiEaH1</name>
    <dbReference type="NCBI Taxonomy" id="1401669"/>
    <lineage>
        <taxon>Viruses</taxon>
        <taxon>Duplodnaviria</taxon>
        <taxon>Heunggongvirae</taxon>
        <taxon>Uroviricota</taxon>
        <taxon>Caudoviricetes</taxon>
        <taxon>Chimalliviridae</taxon>
        <taxon>Iapetusvirus</taxon>
        <taxon>Iapetusvirus EaH1</taxon>
    </lineage>
</organism>
<sequence>MYLSCEDLPMSIVFPTLNGNGYATDIGTICDEVFAASIFARNRYSEIYFGKVAALDTLMKDFNNKPEQLAAAVEQMYKDLFTRVFGTADATCSVEEDTATGICTIVLEITGKYNGVNFNVGHEVQSRNGAFVKTIKRTNGDD</sequence>